<dbReference type="PROSITE" id="PS51257">
    <property type="entry name" value="PROKAR_LIPOPROTEIN"/>
    <property type="match status" value="1"/>
</dbReference>
<evidence type="ECO:0008006" key="3">
    <source>
        <dbReference type="Google" id="ProtNLM"/>
    </source>
</evidence>
<dbReference type="RefSeq" id="WP_142988219.1">
    <property type="nucleotide sequence ID" value="NZ_FZOU01000001.1"/>
</dbReference>
<dbReference type="OrthoDB" id="107542at2"/>
<dbReference type="AlphaFoldDB" id="A0A239EC08"/>
<keyword evidence="2" id="KW-1185">Reference proteome</keyword>
<dbReference type="InterPro" id="IPR011042">
    <property type="entry name" value="6-blade_b-propeller_TolB-like"/>
</dbReference>
<sequence>MARLRTSIFASAVRRARLLSLSAAVLLTVGCGVSTPGSSVSSGLVNVPGVPISGMVHGGQQPVTGATITLWTVGTTGYGSASHNIASTTTDANGNFQFAATYTCTGTYAYLTASGGNPGVSGGTNAAIKMLAVLAGPTAANPIIENDICGTVKSGNPTVDINEVSTVAAIYGLAQFFNPTTESIGSSSTNSIGLLNAFNTIAYMMNIPAGTVNASYTPYGYNQASATNNYNVTVTPEQQKIYLIADILAACVNSSGPTSANCTTLFSSAAPPPTPGTTTLGSTFVYPAATDTLQAAYYMAVNPISATTAGVPNTTNIANLYNLAPAVMPFPSTSAQPTDWTVALTLGSTSLCDDSGCNVYAISAPTYLTLNGEGDVWFLTSNSSTSQAITALMPYGGEGNSRYYTDGPLAGLTFDSGGTTQNQFYKIYTGKTAGTGATGRENYEFNTGPNFALGTVGAYFTDVTAPTVPINGTQYAADALNIYFPVSGNGFVYGVPNAFQTSATPATPYKASPTTATPLTALNSGSAITGFTAATDVKVDQASNVWVTAPGGNSVYSMPVGSSLSNNTAEIPTAYTTGLYAPTGIAIDHANNAWVVNSAGGTPATGYIAEITAGGTIKADTVSGHGGINTPTAVAIDGAGNVWVAGQTVSELASIGGAITALSPSVGFSHSYNTPGNGSIAIDMSGNVWVANSGGFASASVPGTLTMILGAAVPTVQPLGYAIQRSTLAALP</sequence>
<name>A0A239EC08_9BACT</name>
<dbReference type="Proteomes" id="UP000198356">
    <property type="component" value="Unassembled WGS sequence"/>
</dbReference>
<dbReference type="SUPFAM" id="SSF63829">
    <property type="entry name" value="Calcium-dependent phosphotriesterase"/>
    <property type="match status" value="1"/>
</dbReference>
<organism evidence="1 2">
    <name type="scientific">Granulicella rosea</name>
    <dbReference type="NCBI Taxonomy" id="474952"/>
    <lineage>
        <taxon>Bacteria</taxon>
        <taxon>Pseudomonadati</taxon>
        <taxon>Acidobacteriota</taxon>
        <taxon>Terriglobia</taxon>
        <taxon>Terriglobales</taxon>
        <taxon>Acidobacteriaceae</taxon>
        <taxon>Granulicella</taxon>
    </lineage>
</organism>
<accession>A0A239EC08</accession>
<gene>
    <name evidence="1" type="ORF">SAMN05421770_101899</name>
</gene>
<evidence type="ECO:0000313" key="2">
    <source>
        <dbReference type="Proteomes" id="UP000198356"/>
    </source>
</evidence>
<evidence type="ECO:0000313" key="1">
    <source>
        <dbReference type="EMBL" id="SNS42146.1"/>
    </source>
</evidence>
<dbReference type="EMBL" id="FZOU01000001">
    <property type="protein sequence ID" value="SNS42146.1"/>
    <property type="molecule type" value="Genomic_DNA"/>
</dbReference>
<protein>
    <recommendedName>
        <fullName evidence="3">Streptogramin lyase</fullName>
    </recommendedName>
</protein>
<reference evidence="1 2" key="1">
    <citation type="submission" date="2017-06" db="EMBL/GenBank/DDBJ databases">
        <authorList>
            <person name="Kim H.J."/>
            <person name="Triplett B.A."/>
        </authorList>
    </citation>
    <scope>NUCLEOTIDE SEQUENCE [LARGE SCALE GENOMIC DNA]</scope>
    <source>
        <strain evidence="1 2">DSM 18704</strain>
    </source>
</reference>
<proteinExistence type="predicted"/>
<dbReference type="Gene3D" id="2.120.10.30">
    <property type="entry name" value="TolB, C-terminal domain"/>
    <property type="match status" value="1"/>
</dbReference>